<dbReference type="Proteomes" id="UP000380867">
    <property type="component" value="Unassembled WGS sequence"/>
</dbReference>
<protein>
    <recommendedName>
        <fullName evidence="5">Integral membrane protein</fullName>
    </recommendedName>
</protein>
<reference evidence="3" key="1">
    <citation type="submission" date="2019-09" db="EMBL/GenBank/DDBJ databases">
        <authorList>
            <person name="Li J."/>
        </authorList>
    </citation>
    <scope>NUCLEOTIDE SEQUENCE [LARGE SCALE GENOMIC DNA]</scope>
    <source>
        <strain evidence="3">JCM 14732</strain>
    </source>
</reference>
<accession>A0A5M4FBB9</accession>
<keyword evidence="2" id="KW-1133">Transmembrane helix</keyword>
<feature type="transmembrane region" description="Helical" evidence="2">
    <location>
        <begin position="115"/>
        <end position="137"/>
    </location>
</feature>
<evidence type="ECO:0000313" key="4">
    <source>
        <dbReference type="Proteomes" id="UP000380867"/>
    </source>
</evidence>
<dbReference type="AlphaFoldDB" id="A0A5M4FBB9"/>
<feature type="transmembrane region" description="Helical" evidence="2">
    <location>
        <begin position="83"/>
        <end position="109"/>
    </location>
</feature>
<keyword evidence="4" id="KW-1185">Reference proteome</keyword>
<gene>
    <name evidence="3" type="ORF">ESP70_016020</name>
</gene>
<feature type="transmembrane region" description="Helical" evidence="2">
    <location>
        <begin position="37"/>
        <end position="62"/>
    </location>
</feature>
<evidence type="ECO:0008006" key="5">
    <source>
        <dbReference type="Google" id="ProtNLM"/>
    </source>
</evidence>
<dbReference type="EMBL" id="SDPQ02000003">
    <property type="protein sequence ID" value="KAA1395654.1"/>
    <property type="molecule type" value="Genomic_DNA"/>
</dbReference>
<organism evidence="3 4">
    <name type="scientific">Aeromicrobium ginsengisoli</name>
    <dbReference type="NCBI Taxonomy" id="363867"/>
    <lineage>
        <taxon>Bacteria</taxon>
        <taxon>Bacillati</taxon>
        <taxon>Actinomycetota</taxon>
        <taxon>Actinomycetes</taxon>
        <taxon>Propionibacteriales</taxon>
        <taxon>Nocardioidaceae</taxon>
        <taxon>Aeromicrobium</taxon>
    </lineage>
</organism>
<keyword evidence="2" id="KW-0472">Membrane</keyword>
<proteinExistence type="predicted"/>
<feature type="compositionally biased region" description="Pro residues" evidence="1">
    <location>
        <begin position="1"/>
        <end position="27"/>
    </location>
</feature>
<dbReference type="RefSeq" id="WP_149690313.1">
    <property type="nucleotide sequence ID" value="NZ_SDPQ02000003.1"/>
</dbReference>
<evidence type="ECO:0000313" key="3">
    <source>
        <dbReference type="EMBL" id="KAA1395654.1"/>
    </source>
</evidence>
<sequence>MSMPPDPPLPPFGTPPPHPQAYQPPRPDNSARTVDRALSWVLFVLQLLGTLVLGVFSIFAIFATDSCGSTASDTVPAVCDSDYFGGVLIGYWIALLVLVVATLIAMVVATARATIVWPWTVGGIVLTGVATIVFFVLMGR</sequence>
<keyword evidence="2" id="KW-0812">Transmembrane</keyword>
<feature type="region of interest" description="Disordered" evidence="1">
    <location>
        <begin position="1"/>
        <end position="30"/>
    </location>
</feature>
<evidence type="ECO:0000256" key="2">
    <source>
        <dbReference type="SAM" id="Phobius"/>
    </source>
</evidence>
<comment type="caution">
    <text evidence="3">The sequence shown here is derived from an EMBL/GenBank/DDBJ whole genome shotgun (WGS) entry which is preliminary data.</text>
</comment>
<evidence type="ECO:0000256" key="1">
    <source>
        <dbReference type="SAM" id="MobiDB-lite"/>
    </source>
</evidence>
<name>A0A5M4FBB9_9ACTN</name>
<dbReference type="OrthoDB" id="3748820at2"/>